<dbReference type="InterPro" id="IPR017900">
    <property type="entry name" value="4Fe4S_Fe_S_CS"/>
</dbReference>
<dbReference type="SUPFAM" id="SSF46548">
    <property type="entry name" value="alpha-helical ferredoxin"/>
    <property type="match status" value="1"/>
</dbReference>
<proteinExistence type="inferred from homology"/>
<keyword evidence="12" id="KW-1185">Reference proteome</keyword>
<dbReference type="EMBL" id="CP007030">
    <property type="protein sequence ID" value="AHF01479.1"/>
    <property type="molecule type" value="Genomic_DNA"/>
</dbReference>
<dbReference type="PANTHER" id="PTHR43034">
    <property type="entry name" value="ION-TRANSLOCATING OXIDOREDUCTASE COMPLEX SUBUNIT C"/>
    <property type="match status" value="1"/>
</dbReference>
<dbReference type="Proteomes" id="UP000005380">
    <property type="component" value="Chromosome"/>
</dbReference>
<dbReference type="GO" id="GO:0009055">
    <property type="term" value="F:electron transfer activity"/>
    <property type="evidence" value="ECO:0007669"/>
    <property type="project" value="InterPro"/>
</dbReference>
<dbReference type="HOGENOM" id="CLU_010808_6_2_6"/>
<dbReference type="Pfam" id="PF12838">
    <property type="entry name" value="Fer4_7"/>
    <property type="match status" value="1"/>
</dbReference>
<dbReference type="NCBIfam" id="NF003454">
    <property type="entry name" value="PRK05035.1"/>
    <property type="match status" value="1"/>
</dbReference>
<dbReference type="PROSITE" id="PS00198">
    <property type="entry name" value="4FE4S_FER_1"/>
    <property type="match status" value="1"/>
</dbReference>
<dbReference type="AlphaFoldDB" id="W0DWW3"/>
<dbReference type="STRING" id="717772.THIAE_06660"/>
<dbReference type="EC" id="7.-.-.-" evidence="8"/>
<feature type="binding site" evidence="8">
    <location>
        <position position="402"/>
    </location>
    <ligand>
        <name>[4Fe-4S] cluster</name>
        <dbReference type="ChEBI" id="CHEBI:49883"/>
        <label>1</label>
    </ligand>
</feature>
<evidence type="ECO:0000256" key="4">
    <source>
        <dbReference type="ARBA" id="ARBA00022737"/>
    </source>
</evidence>
<keyword evidence="2 8" id="KW-0004">4Fe-4S</keyword>
<keyword evidence="8" id="KW-1003">Cell membrane</keyword>
<feature type="compositionally biased region" description="Low complexity" evidence="9">
    <location>
        <begin position="554"/>
        <end position="568"/>
    </location>
</feature>
<evidence type="ECO:0000259" key="10">
    <source>
        <dbReference type="PROSITE" id="PS51379"/>
    </source>
</evidence>
<feature type="binding site" evidence="8">
    <location>
        <position position="405"/>
    </location>
    <ligand>
        <name>[4Fe-4S] cluster</name>
        <dbReference type="ChEBI" id="CHEBI:49883"/>
        <label>1</label>
    </ligand>
</feature>
<keyword evidence="8" id="KW-0472">Membrane</keyword>
<keyword evidence="6 8" id="KW-0408">Iron</keyword>
<evidence type="ECO:0000256" key="6">
    <source>
        <dbReference type="ARBA" id="ARBA00023004"/>
    </source>
</evidence>
<keyword evidence="3 8" id="KW-0479">Metal-binding</keyword>
<evidence type="ECO:0000313" key="11">
    <source>
        <dbReference type="EMBL" id="AHF01479.1"/>
    </source>
</evidence>
<organism evidence="11 12">
    <name type="scientific">Thiomicrospira aerophila AL3</name>
    <dbReference type="NCBI Taxonomy" id="717772"/>
    <lineage>
        <taxon>Bacteria</taxon>
        <taxon>Pseudomonadati</taxon>
        <taxon>Pseudomonadota</taxon>
        <taxon>Gammaproteobacteria</taxon>
        <taxon>Thiotrichales</taxon>
        <taxon>Piscirickettsiaceae</taxon>
        <taxon>Thiomicrospira</taxon>
    </lineage>
</organism>
<dbReference type="Gene3D" id="3.40.50.11540">
    <property type="entry name" value="NADH-ubiquinone oxidoreductase 51kDa subunit"/>
    <property type="match status" value="1"/>
</dbReference>
<dbReference type="Pfam" id="PF13375">
    <property type="entry name" value="RnfC_N"/>
    <property type="match status" value="1"/>
</dbReference>
<dbReference type="PANTHER" id="PTHR43034:SF2">
    <property type="entry name" value="ION-TRANSLOCATING OXIDOREDUCTASE COMPLEX SUBUNIT C"/>
    <property type="match status" value="1"/>
</dbReference>
<gene>
    <name evidence="8" type="primary">rnfC</name>
    <name evidence="11" type="ORF">THIAE_06660</name>
</gene>
<evidence type="ECO:0000256" key="5">
    <source>
        <dbReference type="ARBA" id="ARBA00022982"/>
    </source>
</evidence>
<dbReference type="InterPro" id="IPR037225">
    <property type="entry name" value="Nuo51_FMN-bd_sf"/>
</dbReference>
<evidence type="ECO:0000256" key="9">
    <source>
        <dbReference type="SAM" id="MobiDB-lite"/>
    </source>
</evidence>
<dbReference type="InterPro" id="IPR010208">
    <property type="entry name" value="Ion_transpt_RnfC/RsxC"/>
</dbReference>
<feature type="binding site" evidence="8">
    <location>
        <position position="441"/>
    </location>
    <ligand>
        <name>[4Fe-4S] cluster</name>
        <dbReference type="ChEBI" id="CHEBI:49883"/>
        <label>2</label>
    </ligand>
</feature>
<dbReference type="GO" id="GO:0022900">
    <property type="term" value="P:electron transport chain"/>
    <property type="evidence" value="ECO:0007669"/>
    <property type="project" value="UniProtKB-UniRule"/>
</dbReference>
<evidence type="ECO:0000256" key="1">
    <source>
        <dbReference type="ARBA" id="ARBA00022448"/>
    </source>
</evidence>
<comment type="function">
    <text evidence="8">Part of a membrane-bound complex that couples electron transfer with translocation of ions across the membrane.</text>
</comment>
<dbReference type="KEGG" id="tao:THIAE_06660"/>
<feature type="compositionally biased region" description="Polar residues" evidence="9">
    <location>
        <begin position="526"/>
        <end position="545"/>
    </location>
</feature>
<dbReference type="eggNOG" id="COG4656">
    <property type="taxonomic scope" value="Bacteria"/>
</dbReference>
<keyword evidence="5 8" id="KW-0249">Electron transport</keyword>
<evidence type="ECO:0000256" key="3">
    <source>
        <dbReference type="ARBA" id="ARBA00022723"/>
    </source>
</evidence>
<comment type="similarity">
    <text evidence="8">Belongs to the 4Fe4S bacterial-type ferredoxin family. RnfC subfamily.</text>
</comment>
<feature type="binding site" evidence="8">
    <location>
        <position position="412"/>
    </location>
    <ligand>
        <name>[4Fe-4S] cluster</name>
        <dbReference type="ChEBI" id="CHEBI:49883"/>
        <label>2</label>
    </ligand>
</feature>
<dbReference type="InterPro" id="IPR026902">
    <property type="entry name" value="RnfC_N"/>
</dbReference>
<feature type="domain" description="4Fe-4S ferredoxin-type" evidence="10">
    <location>
        <begin position="430"/>
        <end position="461"/>
    </location>
</feature>
<protein>
    <recommendedName>
        <fullName evidence="8">Ion-translocating oxidoreductase complex subunit C</fullName>
        <ecNumber evidence="8">7.-.-.-</ecNumber>
    </recommendedName>
    <alternativeName>
        <fullName evidence="8">Rnf electron transport complex subunit C</fullName>
    </alternativeName>
</protein>
<accession>W0DWW3</accession>
<comment type="cofactor">
    <cofactor evidence="8">
        <name>[4Fe-4S] cluster</name>
        <dbReference type="ChEBI" id="CHEBI:49883"/>
    </cofactor>
    <text evidence="8">Binds 2 [4Fe-4S] clusters per subunit.</text>
</comment>
<keyword evidence="1 8" id="KW-0813">Transport</keyword>
<dbReference type="NCBIfam" id="TIGR01945">
    <property type="entry name" value="rnfC"/>
    <property type="match status" value="1"/>
</dbReference>
<dbReference type="InterPro" id="IPR017896">
    <property type="entry name" value="4Fe4S_Fe-S-bd"/>
</dbReference>
<dbReference type="PROSITE" id="PS51379">
    <property type="entry name" value="4FE4S_FER_2"/>
    <property type="match status" value="2"/>
</dbReference>
<reference evidence="11 12" key="1">
    <citation type="submission" date="2013-12" db="EMBL/GenBank/DDBJ databases">
        <authorList>
            <consortium name="DOE Joint Genome Institute"/>
            <person name="Kappler U."/>
            <person name="Huntemann M."/>
            <person name="Han J."/>
            <person name="Chen A."/>
            <person name="Kyrpides N."/>
            <person name="Mavromatis K."/>
            <person name="Markowitz V."/>
            <person name="Palaniappan K."/>
            <person name="Ivanova N."/>
            <person name="Schaumberg A."/>
            <person name="Pati A."/>
            <person name="Liolios K."/>
            <person name="Nordberg H.P."/>
            <person name="Cantor M.N."/>
            <person name="Hua S.X."/>
            <person name="Woyke T."/>
        </authorList>
    </citation>
    <scope>NUCLEOTIDE SEQUENCE [LARGE SCALE GENOMIC DNA]</scope>
    <source>
        <strain evidence="12">AL2</strain>
    </source>
</reference>
<dbReference type="SUPFAM" id="SSF142019">
    <property type="entry name" value="Nqo1 FMN-binding domain-like"/>
    <property type="match status" value="1"/>
</dbReference>
<feature type="binding site" evidence="8">
    <location>
        <position position="408"/>
    </location>
    <ligand>
        <name>[4Fe-4S] cluster</name>
        <dbReference type="ChEBI" id="CHEBI:49883"/>
        <label>1</label>
    </ligand>
</feature>
<dbReference type="InterPro" id="IPR011538">
    <property type="entry name" value="Nuo51_FMN-bd"/>
</dbReference>
<keyword evidence="4 8" id="KW-0677">Repeat</keyword>
<evidence type="ECO:0000256" key="8">
    <source>
        <dbReference type="HAMAP-Rule" id="MF_00461"/>
    </source>
</evidence>
<dbReference type="Pfam" id="PF01512">
    <property type="entry name" value="Complex1_51K"/>
    <property type="match status" value="1"/>
</dbReference>
<evidence type="ECO:0000256" key="2">
    <source>
        <dbReference type="ARBA" id="ARBA00022485"/>
    </source>
</evidence>
<dbReference type="GO" id="GO:0051539">
    <property type="term" value="F:4 iron, 4 sulfur cluster binding"/>
    <property type="evidence" value="ECO:0007669"/>
    <property type="project" value="UniProtKB-KW"/>
</dbReference>
<comment type="subunit">
    <text evidence="8">The complex is composed of six subunits: RnfA, RnfB, RnfC, RnfD, RnfE and RnfG.</text>
</comment>
<keyword evidence="8" id="KW-1278">Translocase</keyword>
<dbReference type="GO" id="GO:0046872">
    <property type="term" value="F:metal ion binding"/>
    <property type="evidence" value="ECO:0007669"/>
    <property type="project" value="UniProtKB-KW"/>
</dbReference>
<feature type="binding site" evidence="8">
    <location>
        <position position="451"/>
    </location>
    <ligand>
        <name>[4Fe-4S] cluster</name>
        <dbReference type="ChEBI" id="CHEBI:49883"/>
        <label>1</label>
    </ligand>
</feature>
<dbReference type="InParanoid" id="W0DWW3"/>
<dbReference type="Gene3D" id="3.30.70.20">
    <property type="match status" value="1"/>
</dbReference>
<evidence type="ECO:0000313" key="12">
    <source>
        <dbReference type="Proteomes" id="UP000005380"/>
    </source>
</evidence>
<feature type="binding site" evidence="8">
    <location>
        <position position="444"/>
    </location>
    <ligand>
        <name>[4Fe-4S] cluster</name>
        <dbReference type="ChEBI" id="CHEBI:49883"/>
        <label>2</label>
    </ligand>
</feature>
<dbReference type="HAMAP" id="MF_00461">
    <property type="entry name" value="RsxC_RnfC"/>
    <property type="match status" value="1"/>
</dbReference>
<dbReference type="FunFam" id="3.30.70.20:FF:000044">
    <property type="entry name" value="Ion-translocating oxidoreductase complex subunit C"/>
    <property type="match status" value="1"/>
</dbReference>
<name>W0DWW3_9GAMM</name>
<feature type="domain" description="4Fe-4S ferredoxin-type" evidence="10">
    <location>
        <begin position="393"/>
        <end position="422"/>
    </location>
</feature>
<sequence>MITHLAKMSDVTHQLIAKLSQFVPTAKHWLYKFHGGIFPDYHKDLALRQPLRQGYMPKKLILPLQQHMGEPATACVEVGERVLKYQVIAAALAPRSVPLHAPTSGKVVAIAPQPLPHASGLAEMAIVIEPDGLDEAHPTPLKQPHLSIHTTQDPIANFKNIILNAGVVGMGGAGFPSYAKLPNQPGLVKHLIINGAECEPFITCDDMLMQTHPAEILAGAQALAKAFEIPTIIFAIESNKPNAIKAVRQALAAQVAYPGVNIQLIEVATVYPMGGQKQLIQELLGLEIPHNKHAIDIGLVMMNVATLRAIHHAIDLDLPSVSRFVTVSGHGLTEPFNIETMIGTPFDELAMLAKPSSPINYPLIMGGPMMGVRLVNNHVPVIKTTNCILANPPEPTHQAMACIRCGECAEVCPINLLPQQLYWHAKAQEFDKVNDYKLFDCIECGCCAYVCPSHIPLVQYYRNAKAEIREQTAQAALAEQAKQRHEARLARIERDKAEREAKLAAKKAAVKAQAAETPKPADKETQTATNNSNPGAPLPEQTSAPKLSAREKAMQAARARQAAAAASSKKADSTDVKSEPAAPSAEEKRKAAMAAAKARAAAKKAQQESSDA</sequence>
<keyword evidence="7 8" id="KW-0411">Iron-sulfur</keyword>
<feature type="binding site" evidence="8">
    <location>
        <position position="447"/>
    </location>
    <ligand>
        <name>[4Fe-4S] cluster</name>
        <dbReference type="ChEBI" id="CHEBI:49883"/>
        <label>2</label>
    </ligand>
</feature>
<dbReference type="FunCoup" id="W0DWW3">
    <property type="interactions" value="53"/>
</dbReference>
<feature type="compositionally biased region" description="Basic and acidic residues" evidence="9">
    <location>
        <begin position="569"/>
        <end position="578"/>
    </location>
</feature>
<comment type="subcellular location">
    <subcellularLocation>
        <location evidence="8">Cell inner membrane</location>
        <topology evidence="8">Peripheral membrane protein</topology>
    </subcellularLocation>
</comment>
<keyword evidence="8" id="KW-0997">Cell inner membrane</keyword>
<feature type="region of interest" description="Disordered" evidence="9">
    <location>
        <begin position="498"/>
        <end position="612"/>
    </location>
</feature>
<dbReference type="GO" id="GO:0005886">
    <property type="term" value="C:plasma membrane"/>
    <property type="evidence" value="ECO:0007669"/>
    <property type="project" value="UniProtKB-SubCell"/>
</dbReference>
<evidence type="ECO:0000256" key="7">
    <source>
        <dbReference type="ARBA" id="ARBA00023014"/>
    </source>
</evidence>